<dbReference type="EMBL" id="FOZK01000002">
    <property type="protein sequence ID" value="SFR96334.1"/>
    <property type="molecule type" value="Genomic_DNA"/>
</dbReference>
<evidence type="ECO:0000313" key="3">
    <source>
        <dbReference type="EMBL" id="SFR96334.1"/>
    </source>
</evidence>
<dbReference type="RefSeq" id="WP_089815632.1">
    <property type="nucleotide sequence ID" value="NZ_FOZK01000002.1"/>
</dbReference>
<protein>
    <recommendedName>
        <fullName evidence="2">Halobacterial output domain-containing protein</fullName>
    </recommendedName>
</protein>
<feature type="transmembrane region" description="Helical" evidence="1">
    <location>
        <begin position="12"/>
        <end position="34"/>
    </location>
</feature>
<reference evidence="3 4" key="1">
    <citation type="submission" date="2016-10" db="EMBL/GenBank/DDBJ databases">
        <authorList>
            <person name="de Groot N.N."/>
        </authorList>
    </citation>
    <scope>NUCLEOTIDE SEQUENCE [LARGE SCALE GENOMIC DNA]</scope>
    <source>
        <strain evidence="3 4">CGMCC 1.10457</strain>
    </source>
</reference>
<evidence type="ECO:0000313" key="4">
    <source>
        <dbReference type="Proteomes" id="UP000199062"/>
    </source>
</evidence>
<feature type="transmembrane region" description="Helical" evidence="1">
    <location>
        <begin position="46"/>
        <end position="64"/>
    </location>
</feature>
<keyword evidence="4" id="KW-1185">Reference proteome</keyword>
<accession>A0A1I6KYQ4</accession>
<dbReference type="Proteomes" id="UP000199062">
    <property type="component" value="Unassembled WGS sequence"/>
</dbReference>
<feature type="domain" description="Halobacterial output" evidence="2">
    <location>
        <begin position="159"/>
        <end position="222"/>
    </location>
</feature>
<gene>
    <name evidence="3" type="ORF">SAMN05216559_1560</name>
</gene>
<organism evidence="3 4">
    <name type="scientific">Halomicrobium zhouii</name>
    <dbReference type="NCBI Taxonomy" id="767519"/>
    <lineage>
        <taxon>Archaea</taxon>
        <taxon>Methanobacteriati</taxon>
        <taxon>Methanobacteriota</taxon>
        <taxon>Stenosarchaea group</taxon>
        <taxon>Halobacteria</taxon>
        <taxon>Halobacteriales</taxon>
        <taxon>Haloarculaceae</taxon>
        <taxon>Halomicrobium</taxon>
    </lineage>
</organism>
<dbReference type="InterPro" id="IPR040624">
    <property type="entry name" value="HalOD1"/>
</dbReference>
<keyword evidence="1" id="KW-0472">Membrane</keyword>
<dbReference type="AlphaFoldDB" id="A0A1I6KYQ4"/>
<sequence length="239" mass="25605">MTPDRPRSEARAWENYLLVFSVMVVAICLGLLPSTPGPRHLETPEAIVPMAIAAGLGVFAIRLRRGSYAHDQRRRIARHGWVGALVAASISGWWVVLHLHTGVPVTGLTDQILTVVSGGLGAGVLAGRSAIAGQTPETTAGRDRVLAETTWADRSGPTPVVDATIALLAELNGVDRTELDPLYTHVDPELLTDLRQQDDSQWRYLFRTDSYEIGITSSGTVTAYEPLGDADVSTSLASG</sequence>
<name>A0A1I6KYQ4_9EURY</name>
<feature type="transmembrane region" description="Helical" evidence="1">
    <location>
        <begin position="76"/>
        <end position="96"/>
    </location>
</feature>
<proteinExistence type="predicted"/>
<dbReference type="OrthoDB" id="221929at2157"/>
<keyword evidence="1" id="KW-0812">Transmembrane</keyword>
<keyword evidence="1" id="KW-1133">Transmembrane helix</keyword>
<evidence type="ECO:0000256" key="1">
    <source>
        <dbReference type="SAM" id="Phobius"/>
    </source>
</evidence>
<evidence type="ECO:0000259" key="2">
    <source>
        <dbReference type="Pfam" id="PF18545"/>
    </source>
</evidence>
<dbReference type="Pfam" id="PF18545">
    <property type="entry name" value="HalOD1"/>
    <property type="match status" value="1"/>
</dbReference>